<evidence type="ECO:0000313" key="2">
    <source>
        <dbReference type="EMBL" id="KIY62426.1"/>
    </source>
</evidence>
<evidence type="ECO:0000259" key="1">
    <source>
        <dbReference type="Pfam" id="PF12937"/>
    </source>
</evidence>
<protein>
    <recommendedName>
        <fullName evidence="1">F-box domain-containing protein</fullName>
    </recommendedName>
</protein>
<dbReference type="Gene3D" id="1.20.1280.50">
    <property type="match status" value="1"/>
</dbReference>
<accession>A0A0D7AYT1</accession>
<feature type="domain" description="F-box" evidence="1">
    <location>
        <begin position="116"/>
        <end position="168"/>
    </location>
</feature>
<dbReference type="Pfam" id="PF12937">
    <property type="entry name" value="F-box-like"/>
    <property type="match status" value="1"/>
</dbReference>
<sequence>MVEKELAAMGSFCSCHRPSDTTFPRAQRRSISASLAGQQTSETDARLLATNALVLCYTLGTNDLSSSSVLLAREYLAAVNRVQDERDQSDQRDMVQLLLDVCANDLQGIITRAALHSLPPEVLGNIFEYTVDAVKCHRHILRQPRTLRLVCRRWNSVAVGFPRLWSTLPIALTHTVMDMGMMTAFERQLRCGLTRSANIKLLFLPLTGPSIPSLANRPDFFRQWSSLPSKWLAARPSLVQRIAYIEVNLVVFLPLLVSILQQETPRLRTVLLPNVAGQENVLASCFSSHFAKLSHMELGSFPPRSWTAGDKLVHLALFFANGTPGYGGEGDAKVLETAVSLKTLIVSDLRESQRSAPANVARVRLTGLSQLHLRIRSSKVADAWLSKIETPFLSELLVARPAMTTTLMYHRPFHWPSKAGQNFLKTCDPVLLTSLSLVNVEINQSLAPFITGRPFRTLILLPPFPSTTPARVLNSVVAVGNSLQRLGVALNPSSTQSQDFIDALVSRTEHRKLKKLYVNILFEGNTAQLALLPHRLSRTAEEVQMEWYSRHKRSLQGLDLGGIEEDLLRPQFRREVSE</sequence>
<organism evidence="2 3">
    <name type="scientific">Cylindrobasidium torrendii FP15055 ss-10</name>
    <dbReference type="NCBI Taxonomy" id="1314674"/>
    <lineage>
        <taxon>Eukaryota</taxon>
        <taxon>Fungi</taxon>
        <taxon>Dikarya</taxon>
        <taxon>Basidiomycota</taxon>
        <taxon>Agaricomycotina</taxon>
        <taxon>Agaricomycetes</taxon>
        <taxon>Agaricomycetidae</taxon>
        <taxon>Agaricales</taxon>
        <taxon>Marasmiineae</taxon>
        <taxon>Physalacriaceae</taxon>
        <taxon>Cylindrobasidium</taxon>
    </lineage>
</organism>
<dbReference type="Proteomes" id="UP000054007">
    <property type="component" value="Unassembled WGS sequence"/>
</dbReference>
<proteinExistence type="predicted"/>
<dbReference type="OrthoDB" id="3229088at2759"/>
<gene>
    <name evidence="2" type="ORF">CYLTODRAFT_459007</name>
</gene>
<dbReference type="EMBL" id="KN880786">
    <property type="protein sequence ID" value="KIY62426.1"/>
    <property type="molecule type" value="Genomic_DNA"/>
</dbReference>
<dbReference type="InterPro" id="IPR001810">
    <property type="entry name" value="F-box_dom"/>
</dbReference>
<evidence type="ECO:0000313" key="3">
    <source>
        <dbReference type="Proteomes" id="UP000054007"/>
    </source>
</evidence>
<keyword evidence="3" id="KW-1185">Reference proteome</keyword>
<reference evidence="2 3" key="1">
    <citation type="journal article" date="2015" name="Fungal Genet. Biol.">
        <title>Evolution of novel wood decay mechanisms in Agaricales revealed by the genome sequences of Fistulina hepatica and Cylindrobasidium torrendii.</title>
        <authorList>
            <person name="Floudas D."/>
            <person name="Held B.W."/>
            <person name="Riley R."/>
            <person name="Nagy L.G."/>
            <person name="Koehler G."/>
            <person name="Ransdell A.S."/>
            <person name="Younus H."/>
            <person name="Chow J."/>
            <person name="Chiniquy J."/>
            <person name="Lipzen A."/>
            <person name="Tritt A."/>
            <person name="Sun H."/>
            <person name="Haridas S."/>
            <person name="LaButti K."/>
            <person name="Ohm R.A."/>
            <person name="Kues U."/>
            <person name="Blanchette R.A."/>
            <person name="Grigoriev I.V."/>
            <person name="Minto R.E."/>
            <person name="Hibbett D.S."/>
        </authorList>
    </citation>
    <scope>NUCLEOTIDE SEQUENCE [LARGE SCALE GENOMIC DNA]</scope>
    <source>
        <strain evidence="2 3">FP15055 ss-10</strain>
    </source>
</reference>
<name>A0A0D7AYT1_9AGAR</name>
<dbReference type="AlphaFoldDB" id="A0A0D7AYT1"/>